<evidence type="ECO:0000313" key="1">
    <source>
        <dbReference type="EMBL" id="CAH8324409.1"/>
    </source>
</evidence>
<proteinExistence type="predicted"/>
<organism evidence="1 2">
    <name type="scientific">Eruca vesicaria subsp. sativa</name>
    <name type="common">Garden rocket</name>
    <name type="synonym">Eruca sativa</name>
    <dbReference type="NCBI Taxonomy" id="29727"/>
    <lineage>
        <taxon>Eukaryota</taxon>
        <taxon>Viridiplantae</taxon>
        <taxon>Streptophyta</taxon>
        <taxon>Embryophyta</taxon>
        <taxon>Tracheophyta</taxon>
        <taxon>Spermatophyta</taxon>
        <taxon>Magnoliopsida</taxon>
        <taxon>eudicotyledons</taxon>
        <taxon>Gunneridae</taxon>
        <taxon>Pentapetalae</taxon>
        <taxon>rosids</taxon>
        <taxon>malvids</taxon>
        <taxon>Brassicales</taxon>
        <taxon>Brassicaceae</taxon>
        <taxon>Brassiceae</taxon>
        <taxon>Eruca</taxon>
    </lineage>
</organism>
<gene>
    <name evidence="1" type="ORF">ERUC_LOCUS10132</name>
</gene>
<reference evidence="1 2" key="1">
    <citation type="submission" date="2022-03" db="EMBL/GenBank/DDBJ databases">
        <authorList>
            <person name="Macdonald S."/>
            <person name="Ahmed S."/>
            <person name="Newling K."/>
        </authorList>
    </citation>
    <scope>NUCLEOTIDE SEQUENCE [LARGE SCALE GENOMIC DNA]</scope>
</reference>
<sequence length="79" mass="9318">MIDRQHHYMRELRMRRKRMEVIKKEGTVLKGEKARALEEVKSLKQEITSLAFRSSRLALSLPSFARRRVPSSSTRDHVP</sequence>
<name>A0ABC8JML5_ERUVS</name>
<comment type="caution">
    <text evidence="1">The sequence shown here is derived from an EMBL/GenBank/DDBJ whole genome shotgun (WGS) entry which is preliminary data.</text>
</comment>
<dbReference type="EMBL" id="CAKOAT010100710">
    <property type="protein sequence ID" value="CAH8324409.1"/>
    <property type="molecule type" value="Genomic_DNA"/>
</dbReference>
<dbReference type="Proteomes" id="UP001642260">
    <property type="component" value="Unassembled WGS sequence"/>
</dbReference>
<accession>A0ABC8JML5</accession>
<keyword evidence="2" id="KW-1185">Reference proteome</keyword>
<dbReference type="AlphaFoldDB" id="A0ABC8JML5"/>
<evidence type="ECO:0000313" key="2">
    <source>
        <dbReference type="Proteomes" id="UP001642260"/>
    </source>
</evidence>
<protein>
    <submittedName>
        <fullName evidence="1">Uncharacterized protein</fullName>
    </submittedName>
</protein>